<feature type="domain" description="Helicase ATP-binding" evidence="8">
    <location>
        <begin position="325"/>
        <end position="508"/>
    </location>
</feature>
<keyword evidence="4" id="KW-0067">ATP-binding</keyword>
<keyword evidence="3 11" id="KW-0347">Helicase</keyword>
<gene>
    <name evidence="11" type="ORF">E4M00_14835</name>
</gene>
<dbReference type="InterPro" id="IPR027417">
    <property type="entry name" value="P-loop_NTPase"/>
</dbReference>
<evidence type="ECO:0000259" key="9">
    <source>
        <dbReference type="PROSITE" id="PS51194"/>
    </source>
</evidence>
<dbReference type="Gene3D" id="3.40.50.300">
    <property type="entry name" value="P-loop containing nucleotide triphosphate hydrolases"/>
    <property type="match status" value="2"/>
</dbReference>
<dbReference type="EMBL" id="SPQZ01000006">
    <property type="protein sequence ID" value="TFV95323.1"/>
    <property type="molecule type" value="Genomic_DNA"/>
</dbReference>
<feature type="compositionally biased region" description="Basic and acidic residues" evidence="7">
    <location>
        <begin position="39"/>
        <end position="161"/>
    </location>
</feature>
<evidence type="ECO:0000313" key="11">
    <source>
        <dbReference type="EMBL" id="TFV95323.1"/>
    </source>
</evidence>
<evidence type="ECO:0000259" key="10">
    <source>
        <dbReference type="PROSITE" id="PS51195"/>
    </source>
</evidence>
<feature type="compositionally biased region" description="Basic and acidic residues" evidence="7">
    <location>
        <begin position="222"/>
        <end position="246"/>
    </location>
</feature>
<accession>A0A4Y9QW02</accession>
<proteinExistence type="inferred from homology"/>
<dbReference type="SMART" id="SM00490">
    <property type="entry name" value="HELICc"/>
    <property type="match status" value="1"/>
</dbReference>
<feature type="short sequence motif" description="Q motif" evidence="6">
    <location>
        <begin position="294"/>
        <end position="322"/>
    </location>
</feature>
<dbReference type="GO" id="GO:0003724">
    <property type="term" value="F:RNA helicase activity"/>
    <property type="evidence" value="ECO:0007669"/>
    <property type="project" value="InterPro"/>
</dbReference>
<dbReference type="InterPro" id="IPR050079">
    <property type="entry name" value="DEAD_box_RNA_helicase"/>
</dbReference>
<dbReference type="PROSITE" id="PS51195">
    <property type="entry name" value="Q_MOTIF"/>
    <property type="match status" value="1"/>
</dbReference>
<dbReference type="InterPro" id="IPR014014">
    <property type="entry name" value="RNA_helicase_DEAD_Q_motif"/>
</dbReference>
<feature type="compositionally biased region" description="Basic and acidic residues" evidence="7">
    <location>
        <begin position="169"/>
        <end position="214"/>
    </location>
</feature>
<evidence type="ECO:0000256" key="1">
    <source>
        <dbReference type="ARBA" id="ARBA00022741"/>
    </source>
</evidence>
<dbReference type="Pfam" id="PF00270">
    <property type="entry name" value="DEAD"/>
    <property type="match status" value="1"/>
</dbReference>
<dbReference type="SMART" id="SM00487">
    <property type="entry name" value="DEXDc"/>
    <property type="match status" value="1"/>
</dbReference>
<keyword evidence="12" id="KW-1185">Reference proteome</keyword>
<dbReference type="InterPro" id="IPR044742">
    <property type="entry name" value="DEAD/DEAH_RhlB"/>
</dbReference>
<evidence type="ECO:0000256" key="2">
    <source>
        <dbReference type="ARBA" id="ARBA00022801"/>
    </source>
</evidence>
<feature type="domain" description="Helicase C-terminal" evidence="9">
    <location>
        <begin position="519"/>
        <end position="677"/>
    </location>
</feature>
<dbReference type="SUPFAM" id="SSF52540">
    <property type="entry name" value="P-loop containing nucleoside triphosphate hydrolases"/>
    <property type="match status" value="1"/>
</dbReference>
<keyword evidence="2" id="KW-0378">Hydrolase</keyword>
<evidence type="ECO:0000313" key="12">
    <source>
        <dbReference type="Proteomes" id="UP000298127"/>
    </source>
</evidence>
<evidence type="ECO:0000256" key="6">
    <source>
        <dbReference type="PROSITE-ProRule" id="PRU00552"/>
    </source>
</evidence>
<dbReference type="CDD" id="cd18787">
    <property type="entry name" value="SF2_C_DEAD"/>
    <property type="match status" value="1"/>
</dbReference>
<dbReference type="GO" id="GO:0005524">
    <property type="term" value="F:ATP binding"/>
    <property type="evidence" value="ECO:0007669"/>
    <property type="project" value="UniProtKB-KW"/>
</dbReference>
<dbReference type="PROSITE" id="PS51192">
    <property type="entry name" value="HELICASE_ATP_BIND_1"/>
    <property type="match status" value="1"/>
</dbReference>
<reference evidence="11 12" key="1">
    <citation type="journal article" date="2018" name="J. Microbiol.">
        <title>Leifsonia flava sp. nov., a novel actinobacterium isolated from the rhizosphere of Aquilegia viridiflora.</title>
        <authorList>
            <person name="Cai Y."/>
            <person name="Tao W.Z."/>
            <person name="Ma Y.J."/>
            <person name="Cheng J."/>
            <person name="Zhang M.Y."/>
            <person name="Zhang Y.X."/>
        </authorList>
    </citation>
    <scope>NUCLEOTIDE SEQUENCE [LARGE SCALE GENOMIC DNA]</scope>
    <source>
        <strain evidence="11 12">SYP-B2174</strain>
    </source>
</reference>
<evidence type="ECO:0000256" key="5">
    <source>
        <dbReference type="ARBA" id="ARBA00038437"/>
    </source>
</evidence>
<dbReference type="GO" id="GO:0016787">
    <property type="term" value="F:hydrolase activity"/>
    <property type="evidence" value="ECO:0007669"/>
    <property type="project" value="UniProtKB-KW"/>
</dbReference>
<dbReference type="Pfam" id="PF00271">
    <property type="entry name" value="Helicase_C"/>
    <property type="match status" value="1"/>
</dbReference>
<organism evidence="11 12">
    <name type="scientific">Orlajensenia leifsoniae</name>
    <dbReference type="NCBI Taxonomy" id="2561933"/>
    <lineage>
        <taxon>Bacteria</taxon>
        <taxon>Bacillati</taxon>
        <taxon>Actinomycetota</taxon>
        <taxon>Actinomycetes</taxon>
        <taxon>Micrococcales</taxon>
        <taxon>Microbacteriaceae</taxon>
        <taxon>Orlajensenia</taxon>
    </lineage>
</organism>
<dbReference type="CDD" id="cd00268">
    <property type="entry name" value="DEADc"/>
    <property type="match status" value="1"/>
</dbReference>
<comment type="similarity">
    <text evidence="5">Belongs to the DEAD box helicase family.</text>
</comment>
<dbReference type="GO" id="GO:0005829">
    <property type="term" value="C:cytosol"/>
    <property type="evidence" value="ECO:0007669"/>
    <property type="project" value="TreeGrafter"/>
</dbReference>
<evidence type="ECO:0000256" key="4">
    <source>
        <dbReference type="ARBA" id="ARBA00022840"/>
    </source>
</evidence>
<evidence type="ECO:0000259" key="8">
    <source>
        <dbReference type="PROSITE" id="PS51192"/>
    </source>
</evidence>
<dbReference type="PANTHER" id="PTHR47959:SF13">
    <property type="entry name" value="ATP-DEPENDENT RNA HELICASE RHLE"/>
    <property type="match status" value="1"/>
</dbReference>
<dbReference type="InterPro" id="IPR001650">
    <property type="entry name" value="Helicase_C-like"/>
</dbReference>
<evidence type="ECO:0000256" key="3">
    <source>
        <dbReference type="ARBA" id="ARBA00022806"/>
    </source>
</evidence>
<keyword evidence="1" id="KW-0547">Nucleotide-binding</keyword>
<sequence>MPNNKKPAGGRPAKNFDPYARSGKGGPKSGSRSPGHRGYKPESEAPAKKARWNADERAERAASGAGDRRSYGNDRPQRGERSERPAYGQRSERPAYGDRNDRGARSERPAYGDRNDRGARTERPAYGDRNDRGARTERPAYGDRNDRGARSERPAYGDRNARPSYGNDRPQRGDRPAYGKRESGYGDRPREERAPRADRTERPAYNDRAQRSDRPAYNASERPPRRDDRGGSYERPGFKASDRSDSKFYPSRSAGGASAGRVHGDQKGHFTPEDDVVLERLEAQAIEATDVDGVSFGDLGLGGNIVAALTALGAASPFPIQAATIPVVLEGRDVLGRGKTGSGKTIAFAAPTVELLMKQWAQSGKSGGKRQIGRKPRALILAPTRELALQIDRTVQPIAQSVGLFTTQIYGGVPQYKQVGALQRGVDIVIGTPGRIEDLIEQGRLDLSEVSITVLDEADHMCDLGFLEPVQRILRHTKDGGQKLLFSATLDKGVATLVNEFLVNPAVHEVAGEDQASSTIDHRVLVIEHRDKAAIIEQLADRDGKTLVFARTRAFAEQLADLLDDAGIPAVSLHGDLNQGRRTRNLAQLTSGRVSVLVATDVAARGIHVDDIDLVIQADAPDEYKTYLHRAGRTGRAGKQGTVVTLIPRQRQRRMSELLERAEISADFVDTRPGDELLRELAAL</sequence>
<dbReference type="InterPro" id="IPR014001">
    <property type="entry name" value="Helicase_ATP-bd"/>
</dbReference>
<evidence type="ECO:0000256" key="7">
    <source>
        <dbReference type="SAM" id="MobiDB-lite"/>
    </source>
</evidence>
<dbReference type="PROSITE" id="PS51194">
    <property type="entry name" value="HELICASE_CTER"/>
    <property type="match status" value="1"/>
</dbReference>
<name>A0A4Y9QW02_9MICO</name>
<dbReference type="RefSeq" id="WP_135121267.1">
    <property type="nucleotide sequence ID" value="NZ_SPQZ01000006.1"/>
</dbReference>
<dbReference type="Proteomes" id="UP000298127">
    <property type="component" value="Unassembled WGS sequence"/>
</dbReference>
<dbReference type="InterPro" id="IPR011545">
    <property type="entry name" value="DEAD/DEAH_box_helicase_dom"/>
</dbReference>
<dbReference type="GO" id="GO:0003676">
    <property type="term" value="F:nucleic acid binding"/>
    <property type="evidence" value="ECO:0007669"/>
    <property type="project" value="InterPro"/>
</dbReference>
<protein>
    <submittedName>
        <fullName evidence="11">DEAD/DEAH box helicase</fullName>
    </submittedName>
</protein>
<feature type="region of interest" description="Disordered" evidence="7">
    <location>
        <begin position="1"/>
        <end position="270"/>
    </location>
</feature>
<dbReference type="AlphaFoldDB" id="A0A4Y9QW02"/>
<comment type="caution">
    <text evidence="11">The sequence shown here is derived from an EMBL/GenBank/DDBJ whole genome shotgun (WGS) entry which is preliminary data.</text>
</comment>
<feature type="domain" description="DEAD-box RNA helicase Q" evidence="10">
    <location>
        <begin position="294"/>
        <end position="322"/>
    </location>
</feature>
<dbReference type="PANTHER" id="PTHR47959">
    <property type="entry name" value="ATP-DEPENDENT RNA HELICASE RHLE-RELATED"/>
    <property type="match status" value="1"/>
</dbReference>